<dbReference type="EMBL" id="CP009451">
    <property type="protein sequence ID" value="AIR05564.1"/>
    <property type="molecule type" value="Genomic_DNA"/>
</dbReference>
<organism evidence="3 4">
    <name type="scientific">Cedecea neteri</name>
    <dbReference type="NCBI Taxonomy" id="158822"/>
    <lineage>
        <taxon>Bacteria</taxon>
        <taxon>Pseudomonadati</taxon>
        <taxon>Pseudomonadota</taxon>
        <taxon>Gammaproteobacteria</taxon>
        <taxon>Enterobacterales</taxon>
        <taxon>Enterobacteriaceae</taxon>
        <taxon>Cedecea</taxon>
    </lineage>
</organism>
<dbReference type="KEGG" id="cnt:JT31_13365"/>
<feature type="active site" evidence="1">
    <location>
        <position position="104"/>
    </location>
</feature>
<gene>
    <name evidence="3" type="ORF">JT31_13365</name>
</gene>
<evidence type="ECO:0000313" key="4">
    <source>
        <dbReference type="Proteomes" id="UP000029481"/>
    </source>
</evidence>
<dbReference type="GO" id="GO:0006508">
    <property type="term" value="P:proteolysis"/>
    <property type="evidence" value="ECO:0007669"/>
    <property type="project" value="UniProtKB-KW"/>
</dbReference>
<dbReference type="GO" id="GO:0004190">
    <property type="term" value="F:aspartic-type endopeptidase activity"/>
    <property type="evidence" value="ECO:0007669"/>
    <property type="project" value="InterPro"/>
</dbReference>
<evidence type="ECO:0000313" key="3">
    <source>
        <dbReference type="EMBL" id="AIR05564.1"/>
    </source>
</evidence>
<dbReference type="InterPro" id="IPR053724">
    <property type="entry name" value="OMP_A26_sf"/>
</dbReference>
<accession>A0A089Q539</accession>
<dbReference type="Proteomes" id="UP000029481">
    <property type="component" value="Chromosome"/>
</dbReference>
<name>A0A089Q539_9ENTR</name>
<feature type="active site" evidence="1">
    <location>
        <position position="224"/>
    </location>
</feature>
<feature type="active site" evidence="1">
    <location>
        <position position="102"/>
    </location>
</feature>
<protein>
    <submittedName>
        <fullName evidence="3">Protease</fullName>
    </submittedName>
</protein>
<dbReference type="PRINTS" id="PR00482">
    <property type="entry name" value="OMPTIN"/>
</dbReference>
<proteinExistence type="predicted"/>
<dbReference type="InterPro" id="IPR000036">
    <property type="entry name" value="Peptidase_A26_omptin"/>
</dbReference>
<feature type="chain" id="PRO_5001849032" evidence="2">
    <location>
        <begin position="22"/>
        <end position="310"/>
    </location>
</feature>
<keyword evidence="4" id="KW-1185">Reference proteome</keyword>
<feature type="active site" evidence="1">
    <location>
        <position position="226"/>
    </location>
</feature>
<evidence type="ECO:0000256" key="1">
    <source>
        <dbReference type="PIRSR" id="PIRSR001522-1"/>
    </source>
</evidence>
<dbReference type="AlphaFoldDB" id="A0A089Q539"/>
<dbReference type="PIRSF" id="PIRSF001522">
    <property type="entry name" value="Peptidase_A26"/>
    <property type="match status" value="1"/>
</dbReference>
<reference evidence="3 4" key="1">
    <citation type="submission" date="2014-09" db="EMBL/GenBank/DDBJ databases">
        <title>Cedecea neteri SSMD04 Genome Sequencing.</title>
        <authorList>
            <person name="Tan J.-Y."/>
        </authorList>
    </citation>
    <scope>NUCLEOTIDE SEQUENCE [LARGE SCALE GENOMIC DNA]</scope>
    <source>
        <strain evidence="3 4">SSMD04</strain>
    </source>
</reference>
<keyword evidence="3" id="KW-0645">Protease</keyword>
<dbReference type="GO" id="GO:0009279">
    <property type="term" value="C:cell outer membrane"/>
    <property type="evidence" value="ECO:0007669"/>
    <property type="project" value="InterPro"/>
</dbReference>
<dbReference type="OrthoDB" id="2112810at2"/>
<feature type="signal peptide" evidence="2">
    <location>
        <begin position="1"/>
        <end position="21"/>
    </location>
</feature>
<keyword evidence="3" id="KW-0378">Hydrolase</keyword>
<dbReference type="RefSeq" id="WP_038477756.1">
    <property type="nucleotide sequence ID" value="NZ_CP009451.1"/>
</dbReference>
<dbReference type="Gene3D" id="2.40.128.90">
    <property type="entry name" value="OMPT-like"/>
    <property type="match status" value="1"/>
</dbReference>
<keyword evidence="2" id="KW-0732">Signal</keyword>
<dbReference type="InterPro" id="IPR020080">
    <property type="entry name" value="OM_adhesin/peptidase_omptin"/>
</dbReference>
<dbReference type="Pfam" id="PF01278">
    <property type="entry name" value="Omptin"/>
    <property type="match status" value="1"/>
</dbReference>
<dbReference type="SUPFAM" id="SSF69917">
    <property type="entry name" value="OMPT-like"/>
    <property type="match status" value="1"/>
</dbReference>
<sequence length="310" mass="34657">MHKQKYLPAAAALLFSPALLASTSFNFSPDAVTTNISTGVLNGESKELVYNQHDGSKLSELKWKIKNTPIIKGGISWDAQRYITLNANGWTTFASRGSHMSDYDWQTPGQSRWSDKSTHPDTSLNYANQFDLNLTGWLLKEPAYNLGIVTGYQETRYSWTARGGSYNYFNGALVGEFPAGKPGIGYSQKFSVPYVGLTGSYRYQDFDLAGQFKFSPWVNAQDNDEHYMRQLSFSEKGNNSNYYAATVSAGYYVTPNTRLYTELTWTRFAEAKASTKTRDNKTGETWSQGGDAAGLSNDSYTYGVGIQYRF</sequence>
<evidence type="ECO:0000256" key="2">
    <source>
        <dbReference type="SAM" id="SignalP"/>
    </source>
</evidence>